<proteinExistence type="predicted"/>
<comment type="caution">
    <text evidence="1">The sequence shown here is derived from an EMBL/GenBank/DDBJ whole genome shotgun (WGS) entry which is preliminary data.</text>
</comment>
<dbReference type="RefSeq" id="WP_191692623.1">
    <property type="nucleotide sequence ID" value="NZ_JACSQN010000001.1"/>
</dbReference>
<sequence>MKLHRALRSKPVWTDSTPEQKVVLITLLLLANFEEKEWEWEGKMYISKPRQFITSLASLEILCGKKVSVQNIRTAIKRFEKFGYLTNKSTRQNRLITIVKWDFY</sequence>
<evidence type="ECO:0008006" key="3">
    <source>
        <dbReference type="Google" id="ProtNLM"/>
    </source>
</evidence>
<evidence type="ECO:0000313" key="1">
    <source>
        <dbReference type="EMBL" id="MBD7982974.1"/>
    </source>
</evidence>
<evidence type="ECO:0000313" key="2">
    <source>
        <dbReference type="Proteomes" id="UP000626786"/>
    </source>
</evidence>
<reference evidence="1 2" key="1">
    <citation type="submission" date="2020-08" db="EMBL/GenBank/DDBJ databases">
        <title>A Genomic Blueprint of the Chicken Gut Microbiome.</title>
        <authorList>
            <person name="Gilroy R."/>
            <person name="Ravi A."/>
            <person name="Getino M."/>
            <person name="Pursley I."/>
            <person name="Horton D.L."/>
            <person name="Alikhan N.-F."/>
            <person name="Baker D."/>
            <person name="Gharbi K."/>
            <person name="Hall N."/>
            <person name="Watson M."/>
            <person name="Adriaenssens E.M."/>
            <person name="Foster-Nyarko E."/>
            <person name="Jarju S."/>
            <person name="Secka A."/>
            <person name="Antonio M."/>
            <person name="Oren A."/>
            <person name="Chaudhuri R."/>
            <person name="La Ragione R.M."/>
            <person name="Hildebrand F."/>
            <person name="Pallen M.J."/>
        </authorList>
    </citation>
    <scope>NUCLEOTIDE SEQUENCE [LARGE SCALE GENOMIC DNA]</scope>
    <source>
        <strain evidence="1 2">Sa2YVA2</strain>
    </source>
</reference>
<accession>A0ABR8U4K5</accession>
<organism evidence="1 2">
    <name type="scientific">Sporosarcina quadrami</name>
    <dbReference type="NCBI Taxonomy" id="2762234"/>
    <lineage>
        <taxon>Bacteria</taxon>
        <taxon>Bacillati</taxon>
        <taxon>Bacillota</taxon>
        <taxon>Bacilli</taxon>
        <taxon>Bacillales</taxon>
        <taxon>Caryophanaceae</taxon>
        <taxon>Sporosarcina</taxon>
    </lineage>
</organism>
<gene>
    <name evidence="1" type="ORF">H9649_00155</name>
</gene>
<dbReference type="EMBL" id="JACSQN010000001">
    <property type="protein sequence ID" value="MBD7982974.1"/>
    <property type="molecule type" value="Genomic_DNA"/>
</dbReference>
<dbReference type="Proteomes" id="UP000626786">
    <property type="component" value="Unassembled WGS sequence"/>
</dbReference>
<keyword evidence="2" id="KW-1185">Reference proteome</keyword>
<name>A0ABR8U4K5_9BACL</name>
<protein>
    <recommendedName>
        <fullName evidence="3">DNA replication protein DnaD</fullName>
    </recommendedName>
</protein>